<dbReference type="AlphaFoldDB" id="A0A9N9CNS1"/>
<name>A0A9N9CNS1_9GLOM</name>
<reference evidence="1" key="1">
    <citation type="submission" date="2021-06" db="EMBL/GenBank/DDBJ databases">
        <authorList>
            <person name="Kallberg Y."/>
            <person name="Tangrot J."/>
            <person name="Rosling A."/>
        </authorList>
    </citation>
    <scope>NUCLEOTIDE SEQUENCE</scope>
    <source>
        <strain evidence="1">AZ414A</strain>
    </source>
</reference>
<accession>A0A9N9CNS1</accession>
<dbReference type="EMBL" id="CAJVPK010002315">
    <property type="protein sequence ID" value="CAG8610440.1"/>
    <property type="molecule type" value="Genomic_DNA"/>
</dbReference>
<proteinExistence type="predicted"/>
<evidence type="ECO:0000313" key="2">
    <source>
        <dbReference type="Proteomes" id="UP000789706"/>
    </source>
</evidence>
<evidence type="ECO:0000313" key="1">
    <source>
        <dbReference type="EMBL" id="CAG8610440.1"/>
    </source>
</evidence>
<protein>
    <submittedName>
        <fullName evidence="1">6336_t:CDS:1</fullName>
    </submittedName>
</protein>
<dbReference type="Proteomes" id="UP000789706">
    <property type="component" value="Unassembled WGS sequence"/>
</dbReference>
<sequence length="132" mass="15508">MRLLKKKDDEDIVIKHMICEGIDESPKLTFRPYEECEYSEQILTTNKTYREEQNLIYCAITTNIQENKLQKVTNKEIIKKGDNWKFDEKIVKLDNNTSSNLQRTKIKLHNVLGEAYIKVEGAGGWDKLRTEL</sequence>
<comment type="caution">
    <text evidence="1">The sequence shown here is derived from an EMBL/GenBank/DDBJ whole genome shotgun (WGS) entry which is preliminary data.</text>
</comment>
<keyword evidence="2" id="KW-1185">Reference proteome</keyword>
<gene>
    <name evidence="1" type="ORF">DEBURN_LOCUS9950</name>
</gene>
<organism evidence="1 2">
    <name type="scientific">Diversispora eburnea</name>
    <dbReference type="NCBI Taxonomy" id="1213867"/>
    <lineage>
        <taxon>Eukaryota</taxon>
        <taxon>Fungi</taxon>
        <taxon>Fungi incertae sedis</taxon>
        <taxon>Mucoromycota</taxon>
        <taxon>Glomeromycotina</taxon>
        <taxon>Glomeromycetes</taxon>
        <taxon>Diversisporales</taxon>
        <taxon>Diversisporaceae</taxon>
        <taxon>Diversispora</taxon>
    </lineage>
</organism>